<comment type="caution">
    <text evidence="2">The sequence shown here is derived from an EMBL/GenBank/DDBJ whole genome shotgun (WGS) entry which is preliminary data.</text>
</comment>
<dbReference type="EMBL" id="QGKX02000996">
    <property type="protein sequence ID" value="KAF3559051.1"/>
    <property type="molecule type" value="Genomic_DNA"/>
</dbReference>
<keyword evidence="1" id="KW-0732">Signal</keyword>
<protein>
    <submittedName>
        <fullName evidence="2">Uncharacterized protein</fullName>
    </submittedName>
</protein>
<sequence length="66" mass="7567">MVLGKKALVAFLVIFMSDSDVGHIASSSDRYIRHRLLENRLMRHKAQLLLATEEVPEELIMAMHSF</sequence>
<gene>
    <name evidence="2" type="ORF">F2Q69_00015017</name>
</gene>
<dbReference type="Proteomes" id="UP000712600">
    <property type="component" value="Unassembled WGS sequence"/>
</dbReference>
<feature type="signal peptide" evidence="1">
    <location>
        <begin position="1"/>
        <end position="19"/>
    </location>
</feature>
<dbReference type="AlphaFoldDB" id="A0A8S9R7H2"/>
<name>A0A8S9R7H2_BRACR</name>
<accession>A0A8S9R7H2</accession>
<evidence type="ECO:0000313" key="2">
    <source>
        <dbReference type="EMBL" id="KAF3559051.1"/>
    </source>
</evidence>
<organism evidence="2 3">
    <name type="scientific">Brassica cretica</name>
    <name type="common">Mustard</name>
    <dbReference type="NCBI Taxonomy" id="69181"/>
    <lineage>
        <taxon>Eukaryota</taxon>
        <taxon>Viridiplantae</taxon>
        <taxon>Streptophyta</taxon>
        <taxon>Embryophyta</taxon>
        <taxon>Tracheophyta</taxon>
        <taxon>Spermatophyta</taxon>
        <taxon>Magnoliopsida</taxon>
        <taxon>eudicotyledons</taxon>
        <taxon>Gunneridae</taxon>
        <taxon>Pentapetalae</taxon>
        <taxon>rosids</taxon>
        <taxon>malvids</taxon>
        <taxon>Brassicales</taxon>
        <taxon>Brassicaceae</taxon>
        <taxon>Brassiceae</taxon>
        <taxon>Brassica</taxon>
    </lineage>
</organism>
<proteinExistence type="predicted"/>
<feature type="chain" id="PRO_5035720279" evidence="1">
    <location>
        <begin position="20"/>
        <end position="66"/>
    </location>
</feature>
<reference evidence="2" key="1">
    <citation type="submission" date="2019-12" db="EMBL/GenBank/DDBJ databases">
        <title>Genome sequencing and annotation of Brassica cretica.</title>
        <authorList>
            <person name="Studholme D.J."/>
            <person name="Sarris P."/>
        </authorList>
    </citation>
    <scope>NUCLEOTIDE SEQUENCE</scope>
    <source>
        <strain evidence="2">PFS-109/04</strain>
        <tissue evidence="2">Leaf</tissue>
    </source>
</reference>
<evidence type="ECO:0000313" key="3">
    <source>
        <dbReference type="Proteomes" id="UP000712600"/>
    </source>
</evidence>
<evidence type="ECO:0000256" key="1">
    <source>
        <dbReference type="SAM" id="SignalP"/>
    </source>
</evidence>